<evidence type="ECO:0000259" key="1">
    <source>
        <dbReference type="Pfam" id="PF01814"/>
    </source>
</evidence>
<dbReference type="Pfam" id="PF01814">
    <property type="entry name" value="Hemerythrin"/>
    <property type="match status" value="1"/>
</dbReference>
<evidence type="ECO:0000313" key="2">
    <source>
        <dbReference type="EMBL" id="KFG90557.1"/>
    </source>
</evidence>
<dbReference type="STRING" id="76947.GCA_002080435_01225"/>
<dbReference type="RefSeq" id="WP_037464777.1">
    <property type="nucleotide sequence ID" value="NZ_BCZD01000002.1"/>
</dbReference>
<dbReference type="Gene3D" id="1.20.120.520">
    <property type="entry name" value="nmb1532 protein domain like"/>
    <property type="match status" value="1"/>
</dbReference>
<organism evidence="2 3">
    <name type="scientific">Sphingobium herbicidovorans (strain ATCC 700291 / DSM 11019 / CCUG 56400 / KCTC 2939 / LMG 18315 / NBRC 16415 / MH)</name>
    <name type="common">Sphingomonas herbicidovorans</name>
    <dbReference type="NCBI Taxonomy" id="1219045"/>
    <lineage>
        <taxon>Bacteria</taxon>
        <taxon>Pseudomonadati</taxon>
        <taxon>Pseudomonadota</taxon>
        <taxon>Alphaproteobacteria</taxon>
        <taxon>Sphingomonadales</taxon>
        <taxon>Sphingomonadaceae</taxon>
        <taxon>Sphingobium</taxon>
    </lineage>
</organism>
<name>A0A086PAY9_SPHHM</name>
<dbReference type="OrthoDB" id="7203877at2"/>
<reference evidence="2" key="1">
    <citation type="submission" date="2014-08" db="EMBL/GenBank/DDBJ databases">
        <title>Draft genome sequences of Sphingobium herbicidovorans.</title>
        <authorList>
            <person name="Gan H.M."/>
            <person name="Gan H.Y."/>
            <person name="Savka M.A."/>
        </authorList>
    </citation>
    <scope>NUCLEOTIDE SEQUENCE [LARGE SCALE GENOMIC DNA]</scope>
    <source>
        <strain evidence="2">NBRC 16415</strain>
    </source>
</reference>
<dbReference type="PATRIC" id="fig|1219045.3.peg.1800"/>
<dbReference type="EMBL" id="JFZA02000012">
    <property type="protein sequence ID" value="KFG90557.1"/>
    <property type="molecule type" value="Genomic_DNA"/>
</dbReference>
<dbReference type="Proteomes" id="UP000024284">
    <property type="component" value="Unassembled WGS sequence"/>
</dbReference>
<evidence type="ECO:0000313" key="3">
    <source>
        <dbReference type="Proteomes" id="UP000024284"/>
    </source>
</evidence>
<protein>
    <submittedName>
        <fullName evidence="2">Hemerythrin HHE cation binding domain protein</fullName>
    </submittedName>
</protein>
<dbReference type="InterPro" id="IPR012312">
    <property type="entry name" value="Hemerythrin-like"/>
</dbReference>
<gene>
    <name evidence="2" type="ORF">BV98_001761</name>
</gene>
<accession>A0A086PAY9</accession>
<comment type="caution">
    <text evidence="2">The sequence shown here is derived from an EMBL/GenBank/DDBJ whole genome shotgun (WGS) entry which is preliminary data.</text>
</comment>
<dbReference type="AlphaFoldDB" id="A0A086PAY9"/>
<proteinExistence type="predicted"/>
<sequence length="144" mass="16702">MNIELLQSQHDALRLLAERVLLAIADEGSPRPLGALRWQFARELMAHLALEDHIFYPSMKRRADDSLRETVAQLQVEVAPLAQSFSQYMAQWNDDRIARDWRSFCQETRDMIEAIMRRIDKENRLLKALTIETGSKAPQIRRAG</sequence>
<keyword evidence="3" id="KW-1185">Reference proteome</keyword>
<dbReference type="eggNOG" id="ENOG502ZY30">
    <property type="taxonomic scope" value="Bacteria"/>
</dbReference>
<feature type="domain" description="Hemerythrin-like" evidence="1">
    <location>
        <begin position="3"/>
        <end position="128"/>
    </location>
</feature>